<feature type="region of interest" description="Disordered" evidence="9">
    <location>
        <begin position="334"/>
        <end position="366"/>
    </location>
</feature>
<feature type="region of interest" description="Disordered" evidence="9">
    <location>
        <begin position="107"/>
        <end position="162"/>
    </location>
</feature>
<organism evidence="11 12">
    <name type="scientific">Plectus sambesii</name>
    <dbReference type="NCBI Taxonomy" id="2011161"/>
    <lineage>
        <taxon>Eukaryota</taxon>
        <taxon>Metazoa</taxon>
        <taxon>Ecdysozoa</taxon>
        <taxon>Nematoda</taxon>
        <taxon>Chromadorea</taxon>
        <taxon>Plectida</taxon>
        <taxon>Plectina</taxon>
        <taxon>Plectoidea</taxon>
        <taxon>Plectidae</taxon>
        <taxon>Plectus</taxon>
    </lineage>
</organism>
<keyword evidence="11" id="KW-1185">Reference proteome</keyword>
<feature type="compositionally biased region" description="Low complexity" evidence="9">
    <location>
        <begin position="453"/>
        <end position="463"/>
    </location>
</feature>
<feature type="compositionally biased region" description="Basic and acidic residues" evidence="9">
    <location>
        <begin position="146"/>
        <end position="157"/>
    </location>
</feature>
<dbReference type="AlphaFoldDB" id="A0A914WL17"/>
<evidence type="ECO:0000256" key="2">
    <source>
        <dbReference type="ARBA" id="ARBA00022664"/>
    </source>
</evidence>
<dbReference type="GO" id="GO:0008380">
    <property type="term" value="P:RNA splicing"/>
    <property type="evidence" value="ECO:0007669"/>
    <property type="project" value="UniProtKB-KW"/>
</dbReference>
<feature type="domain" description="RRM" evidence="10">
    <location>
        <begin position="255"/>
        <end position="334"/>
    </location>
</feature>
<dbReference type="InterPro" id="IPR041105">
    <property type="entry name" value="TDP-43_N"/>
</dbReference>
<name>A0A914WL17_9BILA</name>
<evidence type="ECO:0000256" key="6">
    <source>
        <dbReference type="ARBA" id="ARBA00023187"/>
    </source>
</evidence>
<keyword evidence="5" id="KW-0804">Transcription</keyword>
<feature type="compositionally biased region" description="Pro residues" evidence="9">
    <location>
        <begin position="524"/>
        <end position="535"/>
    </location>
</feature>
<dbReference type="Proteomes" id="UP000887566">
    <property type="component" value="Unplaced"/>
</dbReference>
<dbReference type="CDD" id="cd19609">
    <property type="entry name" value="NTD_TDP-43"/>
    <property type="match status" value="1"/>
</dbReference>
<dbReference type="InterPro" id="IPR035979">
    <property type="entry name" value="RBD_domain_sf"/>
</dbReference>
<feature type="region of interest" description="Disordered" evidence="9">
    <location>
        <begin position="1"/>
        <end position="22"/>
    </location>
</feature>
<dbReference type="WBParaSite" id="PSAMB.scaffold4603size14097.g24695.t1">
    <property type="protein sequence ID" value="PSAMB.scaffold4603size14097.g24695.t1"/>
    <property type="gene ID" value="PSAMB.scaffold4603size14097.g24695"/>
</dbReference>
<reference evidence="12" key="1">
    <citation type="submission" date="2022-11" db="UniProtKB">
        <authorList>
            <consortium name="WormBaseParasite"/>
        </authorList>
    </citation>
    <scope>IDENTIFICATION</scope>
</reference>
<sequence length="535" mass="58318">MTQAAKSDAPQLKTQSSEPQYVIVTDGDEKNGERLELPVDPVDNSLGLNTLSHAFPGAYGLKYKNPTSGAYRGLLIDASGTKLLPPADGWGDAIYLVIYQNPPPAAVHQQYRNNDQNTKRKKMMDSADESDGETGSDGGGATAKQKRLDSRQGRNEADGPIPDQKCSDLIVLGLPFKTTNNELKEYFEQFGEVVVSEVKSDFKSGKSKGFGFVQFVDYDSQLKVLAQQVHYIDGRSCQVKIPNSKADVVAETTCPKMFVGRVPEKMAADELRDFFNAEAKKINPQANVVDVFIPRPFRAFAFVTFSDPKVNEEIIKKQDFVINGASITVSVAAPKDSAASGASGTSNLSPRGAKRTSNSATDSKFYYAERRQDNPADHYFDAALPYSYDARSHAYDAYDGPPGLNRSTVEMEYRWSDAPPGPVRESRGMGTASSSRFSPVPPAPRPLRPTPPSSSSRAAPSSNALASGMDALNLNQMNQTLSQMSPDAVTAAWQAFWTTLQQSGQPIGVPQWQPPHSEDRPSSQLPPPHPSNRRE</sequence>
<keyword evidence="4" id="KW-0805">Transcription regulation</keyword>
<evidence type="ECO:0000256" key="8">
    <source>
        <dbReference type="PROSITE-ProRule" id="PRU00176"/>
    </source>
</evidence>
<evidence type="ECO:0000256" key="3">
    <source>
        <dbReference type="ARBA" id="ARBA00022737"/>
    </source>
</evidence>
<comment type="subcellular location">
    <subcellularLocation>
        <location evidence="1">Nucleus</location>
    </subcellularLocation>
</comment>
<dbReference type="InterPro" id="IPR012677">
    <property type="entry name" value="Nucleotide-bd_a/b_plait_sf"/>
</dbReference>
<protein>
    <submittedName>
        <fullName evidence="12">RRM domain-containing protein</fullName>
    </submittedName>
</protein>
<dbReference type="Pfam" id="PF00076">
    <property type="entry name" value="RRM_1"/>
    <property type="match status" value="1"/>
</dbReference>
<dbReference type="GO" id="GO:0006397">
    <property type="term" value="P:mRNA processing"/>
    <property type="evidence" value="ECO:0007669"/>
    <property type="project" value="UniProtKB-KW"/>
</dbReference>
<feature type="region of interest" description="Disordered" evidence="9">
    <location>
        <begin position="415"/>
        <end position="463"/>
    </location>
</feature>
<evidence type="ECO:0000256" key="1">
    <source>
        <dbReference type="ARBA" id="ARBA00004123"/>
    </source>
</evidence>
<evidence type="ECO:0000313" key="12">
    <source>
        <dbReference type="WBParaSite" id="PSAMB.scaffold4603size14097.g24695.t1"/>
    </source>
</evidence>
<feature type="region of interest" description="Disordered" evidence="9">
    <location>
        <begin position="504"/>
        <end position="535"/>
    </location>
</feature>
<dbReference type="InterPro" id="IPR000504">
    <property type="entry name" value="RRM_dom"/>
</dbReference>
<keyword evidence="6" id="KW-0508">mRNA splicing</keyword>
<accession>A0A914WL17</accession>
<keyword evidence="3" id="KW-0677">Repeat</keyword>
<evidence type="ECO:0000256" key="7">
    <source>
        <dbReference type="ARBA" id="ARBA00023242"/>
    </source>
</evidence>
<dbReference type="GO" id="GO:0003723">
    <property type="term" value="F:RNA binding"/>
    <property type="evidence" value="ECO:0007669"/>
    <property type="project" value="UniProtKB-UniRule"/>
</dbReference>
<keyword evidence="2" id="KW-0507">mRNA processing</keyword>
<proteinExistence type="predicted"/>
<feature type="compositionally biased region" description="Pro residues" evidence="9">
    <location>
        <begin position="439"/>
        <end position="452"/>
    </location>
</feature>
<evidence type="ECO:0000259" key="10">
    <source>
        <dbReference type="PROSITE" id="PS50102"/>
    </source>
</evidence>
<keyword evidence="7" id="KW-0539">Nucleus</keyword>
<evidence type="ECO:0000256" key="4">
    <source>
        <dbReference type="ARBA" id="ARBA00023015"/>
    </source>
</evidence>
<evidence type="ECO:0000256" key="5">
    <source>
        <dbReference type="ARBA" id="ARBA00023163"/>
    </source>
</evidence>
<dbReference type="Gene3D" id="3.30.70.330">
    <property type="match status" value="2"/>
</dbReference>
<evidence type="ECO:0000313" key="11">
    <source>
        <dbReference type="Proteomes" id="UP000887566"/>
    </source>
</evidence>
<dbReference type="PANTHER" id="PTHR48033:SF9">
    <property type="entry name" value="TAR DNA-BINDING PROTEIN 43"/>
    <property type="match status" value="1"/>
</dbReference>
<evidence type="ECO:0000256" key="9">
    <source>
        <dbReference type="SAM" id="MobiDB-lite"/>
    </source>
</evidence>
<dbReference type="SUPFAM" id="SSF54928">
    <property type="entry name" value="RNA-binding domain, RBD"/>
    <property type="match status" value="2"/>
</dbReference>
<feature type="compositionally biased region" description="Polar residues" evidence="9">
    <location>
        <begin position="340"/>
        <end position="362"/>
    </location>
</feature>
<keyword evidence="8" id="KW-0694">RNA-binding</keyword>
<dbReference type="GO" id="GO:0005654">
    <property type="term" value="C:nucleoplasm"/>
    <property type="evidence" value="ECO:0007669"/>
    <property type="project" value="TreeGrafter"/>
</dbReference>
<dbReference type="Pfam" id="PF18694">
    <property type="entry name" value="TDP-43_N"/>
    <property type="match status" value="1"/>
</dbReference>
<dbReference type="GO" id="GO:0010468">
    <property type="term" value="P:regulation of gene expression"/>
    <property type="evidence" value="ECO:0007669"/>
    <property type="project" value="TreeGrafter"/>
</dbReference>
<dbReference type="PANTHER" id="PTHR48033">
    <property type="entry name" value="RNA-BINDING (RRM/RBD/RNP MOTIFS) FAMILY PROTEIN"/>
    <property type="match status" value="1"/>
</dbReference>
<dbReference type="PROSITE" id="PS50102">
    <property type="entry name" value="RRM"/>
    <property type="match status" value="2"/>
</dbReference>
<feature type="domain" description="RRM" evidence="10">
    <location>
        <begin position="167"/>
        <end position="246"/>
    </location>
</feature>
<dbReference type="GO" id="GO:0000785">
    <property type="term" value="C:chromatin"/>
    <property type="evidence" value="ECO:0007669"/>
    <property type="project" value="TreeGrafter"/>
</dbReference>
<dbReference type="SMART" id="SM00360">
    <property type="entry name" value="RRM"/>
    <property type="match status" value="2"/>
</dbReference>